<feature type="transmembrane region" description="Helical" evidence="7">
    <location>
        <begin position="272"/>
        <end position="290"/>
    </location>
</feature>
<dbReference type="Pfam" id="PF07690">
    <property type="entry name" value="MFS_1"/>
    <property type="match status" value="1"/>
</dbReference>
<proteinExistence type="predicted"/>
<gene>
    <name evidence="9" type="ORF">ACFPM4_08775</name>
</gene>
<dbReference type="PANTHER" id="PTHR23517">
    <property type="entry name" value="RESISTANCE PROTEIN MDTM, PUTATIVE-RELATED-RELATED"/>
    <property type="match status" value="1"/>
</dbReference>
<dbReference type="PROSITE" id="PS50850">
    <property type="entry name" value="MFS"/>
    <property type="match status" value="1"/>
</dbReference>
<feature type="transmembrane region" description="Helical" evidence="7">
    <location>
        <begin position="103"/>
        <end position="122"/>
    </location>
</feature>
<dbReference type="SUPFAM" id="SSF103473">
    <property type="entry name" value="MFS general substrate transporter"/>
    <property type="match status" value="1"/>
</dbReference>
<protein>
    <submittedName>
        <fullName evidence="9">MFS transporter</fullName>
    </submittedName>
</protein>
<dbReference type="InterPro" id="IPR050171">
    <property type="entry name" value="MFS_Transporters"/>
</dbReference>
<sequence length="383" mass="41720">MKETSIDKLHIFITIFIVSLIMSIQGPIFTPYAALLGASSVMIGIMLSASQVTDLTGNLMVGPLVDRFGKRLFITIPLFISAFLYMAHGFILSSTTLLILRSLNSFVLAFLMPTTFALISGYAKNARQQGKNMAIIGILGMFANIFAPLIGGKLGATIGYANTYIIIGLALLVIAVYAFIFLRERQYIAVNKNSTSVHLLSVFKNPQLLLVYLTGFAIMYIHGVIIYEVPYLTVEKGLSTASTGKLFSIMGIGSLVTLSFFFLQRLDAIKRMMFGLFTLCISLAVLINGFLSLTVFLFIMGICFGLVMPAAATAVTSAVQSNEHGRAFGVMSAIYSLGMIASSFLTSIIRQIISPYFIAFLVGMLMLIIIGLIKFNTPKTVRT</sequence>
<comment type="subcellular location">
    <subcellularLocation>
        <location evidence="1">Cell membrane</location>
        <topology evidence="1">Multi-pass membrane protein</topology>
    </subcellularLocation>
</comment>
<evidence type="ECO:0000313" key="9">
    <source>
        <dbReference type="EMBL" id="MFC5464847.1"/>
    </source>
</evidence>
<feature type="transmembrane region" description="Helical" evidence="7">
    <location>
        <begin position="163"/>
        <end position="182"/>
    </location>
</feature>
<keyword evidence="5 7" id="KW-1133">Transmembrane helix</keyword>
<feature type="transmembrane region" description="Helical" evidence="7">
    <location>
        <begin position="72"/>
        <end position="91"/>
    </location>
</feature>
<feature type="domain" description="Major facilitator superfamily (MFS) profile" evidence="8">
    <location>
        <begin position="7"/>
        <end position="381"/>
    </location>
</feature>
<accession>A0ABW0LIP7</accession>
<dbReference type="Gene3D" id="1.20.1250.20">
    <property type="entry name" value="MFS general substrate transporter like domains"/>
    <property type="match status" value="1"/>
</dbReference>
<keyword evidence="3" id="KW-1003">Cell membrane</keyword>
<keyword evidence="2" id="KW-0813">Transport</keyword>
<evidence type="ECO:0000256" key="1">
    <source>
        <dbReference type="ARBA" id="ARBA00004651"/>
    </source>
</evidence>
<evidence type="ECO:0000256" key="4">
    <source>
        <dbReference type="ARBA" id="ARBA00022692"/>
    </source>
</evidence>
<evidence type="ECO:0000256" key="6">
    <source>
        <dbReference type="ARBA" id="ARBA00023136"/>
    </source>
</evidence>
<evidence type="ECO:0000313" key="10">
    <source>
        <dbReference type="Proteomes" id="UP001596147"/>
    </source>
</evidence>
<dbReference type="EMBL" id="JBHSMC010000011">
    <property type="protein sequence ID" value="MFC5464847.1"/>
    <property type="molecule type" value="Genomic_DNA"/>
</dbReference>
<dbReference type="RefSeq" id="WP_382350301.1">
    <property type="nucleotide sequence ID" value="NZ_JBHSMC010000011.1"/>
</dbReference>
<keyword evidence="6 7" id="KW-0472">Membrane</keyword>
<comment type="caution">
    <text evidence="9">The sequence shown here is derived from an EMBL/GenBank/DDBJ whole genome shotgun (WGS) entry which is preliminary data.</text>
</comment>
<evidence type="ECO:0000256" key="5">
    <source>
        <dbReference type="ARBA" id="ARBA00022989"/>
    </source>
</evidence>
<feature type="transmembrane region" description="Helical" evidence="7">
    <location>
        <begin position="246"/>
        <end position="263"/>
    </location>
</feature>
<organism evidence="9 10">
    <name type="scientific">Lederbergia graminis</name>
    <dbReference type="NCBI Taxonomy" id="735518"/>
    <lineage>
        <taxon>Bacteria</taxon>
        <taxon>Bacillati</taxon>
        <taxon>Bacillota</taxon>
        <taxon>Bacilli</taxon>
        <taxon>Bacillales</taxon>
        <taxon>Bacillaceae</taxon>
        <taxon>Lederbergia</taxon>
    </lineage>
</organism>
<feature type="transmembrane region" description="Helical" evidence="7">
    <location>
        <begin position="327"/>
        <end position="349"/>
    </location>
</feature>
<keyword evidence="10" id="KW-1185">Reference proteome</keyword>
<name>A0ABW0LIP7_9BACI</name>
<feature type="transmembrane region" description="Helical" evidence="7">
    <location>
        <begin position="9"/>
        <end position="26"/>
    </location>
</feature>
<dbReference type="InterPro" id="IPR020846">
    <property type="entry name" value="MFS_dom"/>
</dbReference>
<feature type="transmembrane region" description="Helical" evidence="7">
    <location>
        <begin position="134"/>
        <end position="151"/>
    </location>
</feature>
<reference evidence="10" key="1">
    <citation type="journal article" date="2019" name="Int. J. Syst. Evol. Microbiol.">
        <title>The Global Catalogue of Microorganisms (GCM) 10K type strain sequencing project: providing services to taxonomists for standard genome sequencing and annotation.</title>
        <authorList>
            <consortium name="The Broad Institute Genomics Platform"/>
            <consortium name="The Broad Institute Genome Sequencing Center for Infectious Disease"/>
            <person name="Wu L."/>
            <person name="Ma J."/>
        </authorList>
    </citation>
    <scope>NUCLEOTIDE SEQUENCE [LARGE SCALE GENOMIC DNA]</scope>
    <source>
        <strain evidence="10">CGMCC 1.12237</strain>
    </source>
</reference>
<dbReference type="Proteomes" id="UP001596147">
    <property type="component" value="Unassembled WGS sequence"/>
</dbReference>
<keyword evidence="4 7" id="KW-0812">Transmembrane</keyword>
<dbReference type="InterPro" id="IPR011701">
    <property type="entry name" value="MFS"/>
</dbReference>
<evidence type="ECO:0000256" key="2">
    <source>
        <dbReference type="ARBA" id="ARBA00022448"/>
    </source>
</evidence>
<feature type="transmembrane region" description="Helical" evidence="7">
    <location>
        <begin position="208"/>
        <end position="226"/>
    </location>
</feature>
<feature type="transmembrane region" description="Helical" evidence="7">
    <location>
        <begin position="296"/>
        <end position="315"/>
    </location>
</feature>
<evidence type="ECO:0000256" key="7">
    <source>
        <dbReference type="SAM" id="Phobius"/>
    </source>
</evidence>
<dbReference type="InterPro" id="IPR036259">
    <property type="entry name" value="MFS_trans_sf"/>
</dbReference>
<evidence type="ECO:0000259" key="8">
    <source>
        <dbReference type="PROSITE" id="PS50850"/>
    </source>
</evidence>
<evidence type="ECO:0000256" key="3">
    <source>
        <dbReference type="ARBA" id="ARBA00022475"/>
    </source>
</evidence>
<feature type="transmembrane region" description="Helical" evidence="7">
    <location>
        <begin position="355"/>
        <end position="373"/>
    </location>
</feature>